<dbReference type="Gene3D" id="3.20.20.450">
    <property type="entry name" value="EAL domain"/>
    <property type="match status" value="1"/>
</dbReference>
<dbReference type="InterPro" id="IPR014408">
    <property type="entry name" value="dGMP_Pdiesterase_EAL/HD-GYP"/>
</dbReference>
<dbReference type="EMBL" id="BDOQ01000001">
    <property type="protein sequence ID" value="GBG12651.1"/>
    <property type="molecule type" value="Genomic_DNA"/>
</dbReference>
<dbReference type="SUPFAM" id="SSF109604">
    <property type="entry name" value="HD-domain/PDEase-like"/>
    <property type="match status" value="1"/>
</dbReference>
<evidence type="ECO:0000259" key="1">
    <source>
        <dbReference type="PROSITE" id="PS51833"/>
    </source>
</evidence>
<dbReference type="PROSITE" id="PS51833">
    <property type="entry name" value="HDOD"/>
    <property type="match status" value="1"/>
</dbReference>
<keyword evidence="3" id="KW-1185">Reference proteome</keyword>
<proteinExistence type="predicted"/>
<accession>A0A2R5F7J1</accession>
<sequence>METQSDYWFTYQPILNREQQTLGLALEHRLLAEGETGPEGMARVVVDAYLNSELVELLGERKVFINVDAVFVESGMVSILPASKVVLVLSPSAALVDGIERHCLEFRAMGYEVALGSYVPTSRMQALLDFVGTVKVDVQSTPADTLVTWVETLKEKPLTLLAEKIETQEAYERCMALGFDAFQGHFFAHPKLLVGRRPDPRRANILNLLTLIDQDAADRDIEDAFKQSPDLTLHLLRLVNSAAFGLHTRIGSIREALGLFGRSRIAKWLQILLFLDGDATGASLALFGMAAKRGRMLEMLVQDVNHRASSSQQDRGFMVGMLSLVDALLGAPLETILPQIGVVEDIQQAILGKTGVLGTLLALCEALELGDFDAMVVAADKCNIPLSRVMAAQREAIVWAQAVELESSREYES</sequence>
<dbReference type="Proteomes" id="UP000245081">
    <property type="component" value="Unassembled WGS sequence"/>
</dbReference>
<comment type="caution">
    <text evidence="2">The sequence shown here is derived from an EMBL/GenBank/DDBJ whole genome shotgun (WGS) entry which is preliminary data.</text>
</comment>
<dbReference type="InterPro" id="IPR013976">
    <property type="entry name" value="HDOD"/>
</dbReference>
<dbReference type="SUPFAM" id="SSF141868">
    <property type="entry name" value="EAL domain-like"/>
    <property type="match status" value="1"/>
</dbReference>
<dbReference type="AlphaFoldDB" id="A0A2R5F7J1"/>
<reference evidence="2 3" key="1">
    <citation type="journal article" date="2018" name="Environ. Microbiol.">
        <title>Isolation and genomic characterization of Novimethylophilus kurashikiensis gen. nov. sp. nov., a new lanthanide-dependent methylotrophic species of Methylophilaceae.</title>
        <authorList>
            <person name="Lv H."/>
            <person name="Sahin N."/>
            <person name="Tani A."/>
        </authorList>
    </citation>
    <scope>NUCLEOTIDE SEQUENCE [LARGE SCALE GENOMIC DNA]</scope>
    <source>
        <strain evidence="2 3">La2-4</strain>
    </source>
</reference>
<dbReference type="Gene3D" id="1.10.3210.10">
    <property type="entry name" value="Hypothetical protein af1432"/>
    <property type="match status" value="1"/>
</dbReference>
<protein>
    <submittedName>
        <fullName evidence="2">Diguanylate phosphodiesterase</fullName>
    </submittedName>
</protein>
<evidence type="ECO:0000313" key="2">
    <source>
        <dbReference type="EMBL" id="GBG12651.1"/>
    </source>
</evidence>
<gene>
    <name evidence="2" type="ORF">NMK_0182</name>
</gene>
<dbReference type="OrthoDB" id="9804751at2"/>
<name>A0A2R5F7J1_9PROT</name>
<evidence type="ECO:0000313" key="3">
    <source>
        <dbReference type="Proteomes" id="UP000245081"/>
    </source>
</evidence>
<dbReference type="InterPro" id="IPR035919">
    <property type="entry name" value="EAL_sf"/>
</dbReference>
<dbReference type="InterPro" id="IPR052340">
    <property type="entry name" value="RNase_Y/CdgJ"/>
</dbReference>
<dbReference type="PANTHER" id="PTHR33525">
    <property type="match status" value="1"/>
</dbReference>
<dbReference type="PIRSF" id="PIRSF003180">
    <property type="entry name" value="DiGMPpdiest_YuxH"/>
    <property type="match status" value="1"/>
</dbReference>
<dbReference type="Pfam" id="PF08668">
    <property type="entry name" value="HDOD"/>
    <property type="match status" value="1"/>
</dbReference>
<feature type="domain" description="HDOD" evidence="1">
    <location>
        <begin position="198"/>
        <end position="388"/>
    </location>
</feature>
<organism evidence="2 3">
    <name type="scientific">Novimethylophilus kurashikiensis</name>
    <dbReference type="NCBI Taxonomy" id="1825523"/>
    <lineage>
        <taxon>Bacteria</taxon>
        <taxon>Pseudomonadati</taxon>
        <taxon>Pseudomonadota</taxon>
        <taxon>Betaproteobacteria</taxon>
        <taxon>Nitrosomonadales</taxon>
        <taxon>Methylophilaceae</taxon>
        <taxon>Novimethylophilus</taxon>
    </lineage>
</organism>
<dbReference type="PANTHER" id="PTHR33525:SF4">
    <property type="entry name" value="CYCLIC DI-GMP PHOSPHODIESTERASE CDGJ"/>
    <property type="match status" value="1"/>
</dbReference>
<dbReference type="RefSeq" id="WP_146187110.1">
    <property type="nucleotide sequence ID" value="NZ_BDOQ01000001.1"/>
</dbReference>